<feature type="binding site" evidence="8">
    <location>
        <position position="200"/>
    </location>
    <ligand>
        <name>substrate</name>
    </ligand>
</feature>
<dbReference type="GO" id="GO:0006508">
    <property type="term" value="P:proteolysis"/>
    <property type="evidence" value="ECO:0007669"/>
    <property type="project" value="InterPro"/>
</dbReference>
<dbReference type="InterPro" id="IPR018044">
    <property type="entry name" value="Peptidase_S11"/>
</dbReference>
<dbReference type="PRINTS" id="PR00725">
    <property type="entry name" value="DADACBPTASE1"/>
</dbReference>
<keyword evidence="3" id="KW-0378">Hydrolase</keyword>
<keyword evidence="2" id="KW-0732">Signal</keyword>
<feature type="active site" description="Proton acceptor" evidence="7">
    <location>
        <position position="39"/>
    </location>
</feature>
<dbReference type="PANTHER" id="PTHR21581">
    <property type="entry name" value="D-ALANYL-D-ALANINE CARBOXYPEPTIDASE"/>
    <property type="match status" value="1"/>
</dbReference>
<dbReference type="GO" id="GO:0008360">
    <property type="term" value="P:regulation of cell shape"/>
    <property type="evidence" value="ECO:0007669"/>
    <property type="project" value="UniProtKB-KW"/>
</dbReference>
<keyword evidence="12" id="KW-1185">Reference proteome</keyword>
<reference evidence="11" key="1">
    <citation type="submission" date="2020-08" db="EMBL/GenBank/DDBJ databases">
        <authorList>
            <person name="Uke A."/>
            <person name="Chhe C."/>
            <person name="Baramee S."/>
            <person name="Kosugi A."/>
        </authorList>
    </citation>
    <scope>NUCLEOTIDE SEQUENCE</scope>
    <source>
        <strain evidence="11">DA-C8</strain>
    </source>
</reference>
<evidence type="ECO:0000256" key="7">
    <source>
        <dbReference type="PIRSR" id="PIRSR618044-1"/>
    </source>
</evidence>
<evidence type="ECO:0000256" key="1">
    <source>
        <dbReference type="ARBA" id="ARBA00007164"/>
    </source>
</evidence>
<evidence type="ECO:0000259" key="10">
    <source>
        <dbReference type="Pfam" id="PF00768"/>
    </source>
</evidence>
<evidence type="ECO:0000256" key="6">
    <source>
        <dbReference type="ARBA" id="ARBA00023316"/>
    </source>
</evidence>
<evidence type="ECO:0000256" key="3">
    <source>
        <dbReference type="ARBA" id="ARBA00022801"/>
    </source>
</evidence>
<evidence type="ECO:0000256" key="5">
    <source>
        <dbReference type="ARBA" id="ARBA00022984"/>
    </source>
</evidence>
<reference evidence="11" key="2">
    <citation type="journal article" date="2021" name="Data Brief">
        <title>Draft genome sequence data of the facultative, thermophilic, xylanolytic bacterium Paenibacillus sp. strain DA-C8.</title>
        <authorList>
            <person name="Chhe C."/>
            <person name="Uke A."/>
            <person name="Baramee S."/>
            <person name="Ungkulpasvich U."/>
            <person name="Tachaapaikoon C."/>
            <person name="Pason P."/>
            <person name="Waeonukul R."/>
            <person name="Ratanakhanokchai K."/>
            <person name="Kosugi A."/>
        </authorList>
    </citation>
    <scope>NUCLEOTIDE SEQUENCE</scope>
    <source>
        <strain evidence="11">DA-C8</strain>
    </source>
</reference>
<dbReference type="AlphaFoldDB" id="A0A916QD03"/>
<protein>
    <submittedName>
        <fullName evidence="11">D-alanyl-D-alanine carboxypeptidase DacB</fullName>
    </submittedName>
</protein>
<keyword evidence="4" id="KW-0133">Cell shape</keyword>
<evidence type="ECO:0000313" key="12">
    <source>
        <dbReference type="Proteomes" id="UP000654993"/>
    </source>
</evidence>
<feature type="active site" evidence="7">
    <location>
        <position position="91"/>
    </location>
</feature>
<dbReference type="PANTHER" id="PTHR21581:SF33">
    <property type="entry name" value="D-ALANYL-D-ALANINE CARBOXYPEPTIDASE DACB"/>
    <property type="match status" value="1"/>
</dbReference>
<organism evidence="11 12">
    <name type="scientific">Insulibacter thermoxylanivorax</name>
    <dbReference type="NCBI Taxonomy" id="2749268"/>
    <lineage>
        <taxon>Bacteria</taxon>
        <taxon>Bacillati</taxon>
        <taxon>Bacillota</taxon>
        <taxon>Bacilli</taxon>
        <taxon>Bacillales</taxon>
        <taxon>Paenibacillaceae</taxon>
        <taxon>Insulibacter</taxon>
    </lineage>
</organism>
<dbReference type="Gene3D" id="3.40.710.10">
    <property type="entry name" value="DD-peptidase/beta-lactamase superfamily"/>
    <property type="match status" value="1"/>
</dbReference>
<gene>
    <name evidence="11" type="primary">dacB</name>
    <name evidence="11" type="ORF">PRECH8_01390</name>
</gene>
<name>A0A916QD03_9BACL</name>
<feature type="domain" description="Peptidase S11 D-alanyl-D-alanine carboxypeptidase A N-terminal" evidence="10">
    <location>
        <begin position="6"/>
        <end position="229"/>
    </location>
</feature>
<comment type="caution">
    <text evidence="11">The sequence shown here is derived from an EMBL/GenBank/DDBJ whole genome shotgun (WGS) entry which is preliminary data.</text>
</comment>
<dbReference type="Proteomes" id="UP000654993">
    <property type="component" value="Unassembled WGS sequence"/>
</dbReference>
<keyword evidence="11" id="KW-0645">Protease</keyword>
<feature type="active site" description="Acyl-ester intermediate" evidence="7">
    <location>
        <position position="36"/>
    </location>
</feature>
<keyword evidence="11" id="KW-0121">Carboxypeptidase</keyword>
<keyword evidence="5" id="KW-0573">Peptidoglycan synthesis</keyword>
<keyword evidence="6" id="KW-0961">Cell wall biogenesis/degradation</keyword>
<comment type="similarity">
    <text evidence="1 9">Belongs to the peptidase S11 family.</text>
</comment>
<evidence type="ECO:0000256" key="9">
    <source>
        <dbReference type="RuleBase" id="RU004016"/>
    </source>
</evidence>
<dbReference type="InterPro" id="IPR001967">
    <property type="entry name" value="Peptidase_S11_N"/>
</dbReference>
<evidence type="ECO:0000256" key="2">
    <source>
        <dbReference type="ARBA" id="ARBA00022729"/>
    </source>
</evidence>
<dbReference type="GO" id="GO:0071555">
    <property type="term" value="P:cell wall organization"/>
    <property type="evidence" value="ECO:0007669"/>
    <property type="project" value="UniProtKB-KW"/>
</dbReference>
<dbReference type="EMBL" id="BMAQ01000001">
    <property type="protein sequence ID" value="GFR36843.1"/>
    <property type="molecule type" value="Genomic_DNA"/>
</dbReference>
<proteinExistence type="inferred from homology"/>
<dbReference type="GO" id="GO:0009252">
    <property type="term" value="P:peptidoglycan biosynthetic process"/>
    <property type="evidence" value="ECO:0007669"/>
    <property type="project" value="UniProtKB-KW"/>
</dbReference>
<dbReference type="GO" id="GO:0009002">
    <property type="term" value="F:serine-type D-Ala-D-Ala carboxypeptidase activity"/>
    <property type="evidence" value="ECO:0007669"/>
    <property type="project" value="InterPro"/>
</dbReference>
<evidence type="ECO:0000313" key="11">
    <source>
        <dbReference type="EMBL" id="GFR36843.1"/>
    </source>
</evidence>
<evidence type="ECO:0000256" key="4">
    <source>
        <dbReference type="ARBA" id="ARBA00022960"/>
    </source>
</evidence>
<evidence type="ECO:0000256" key="8">
    <source>
        <dbReference type="PIRSR" id="PIRSR618044-2"/>
    </source>
</evidence>
<dbReference type="Pfam" id="PF00768">
    <property type="entry name" value="Peptidase_S11"/>
    <property type="match status" value="1"/>
</dbReference>
<sequence length="355" mass="39647">MPPEIRTDARAAALIDVGSGRILYSHNGDERLLIASLTKIMTAVVALENGNLTDIVTVSPSAVGKEGSSIYLREGQQMTLHNLLYGLMLRSGNDAATAIAEHIGGTEEGFVYMMNEKAAELGLANTSFRNPHGLDMEDHYSSAVDLAKLTAYALKNPDFREIVSTKVKRVPNSDPEARWDHIWYNKNKMLTLYEGANGVKTGYTKAAGRGLVSSATRDGRQLAAVTINDGNDWLDHARLLDWGFQYYKNIRLVEKGQRVEDTPYAAARSFDYPLYEGEIDHISHEIILEPENSVDYRLGERGRMNFYLDDTLIGTVLLIEDPNAEETNVAWHSVDSSERTFLRTLQMLLTRLFTL</sequence>
<accession>A0A916QD03</accession>
<dbReference type="SUPFAM" id="SSF56601">
    <property type="entry name" value="beta-lactamase/transpeptidase-like"/>
    <property type="match status" value="1"/>
</dbReference>
<dbReference type="InterPro" id="IPR012338">
    <property type="entry name" value="Beta-lactam/transpept-like"/>
</dbReference>